<dbReference type="Gene3D" id="3.30.70.2330">
    <property type="match status" value="1"/>
</dbReference>
<dbReference type="EMBL" id="CP007035">
    <property type="protein sequence ID" value="AHF14198.1"/>
    <property type="molecule type" value="Genomic_DNA"/>
</dbReference>
<evidence type="ECO:0000313" key="4">
    <source>
        <dbReference type="EMBL" id="AHF14198.1"/>
    </source>
</evidence>
<evidence type="ECO:0000256" key="1">
    <source>
        <dbReference type="ARBA" id="ARBA00022723"/>
    </source>
</evidence>
<dbReference type="HOGENOM" id="CLU_979453_0_0_10"/>
<reference evidence="4 5" key="1">
    <citation type="submission" date="2013-12" db="EMBL/GenBank/DDBJ databases">
        <authorList>
            <consortium name="DOE Joint Genome Institute"/>
            <person name="Eisen J."/>
            <person name="Huntemann M."/>
            <person name="Han J."/>
            <person name="Chen A."/>
            <person name="Kyrpides N."/>
            <person name="Mavromatis K."/>
            <person name="Markowitz V."/>
            <person name="Palaniappan K."/>
            <person name="Ivanova N."/>
            <person name="Schaumberg A."/>
            <person name="Pati A."/>
            <person name="Liolios K."/>
            <person name="Nordberg H.P."/>
            <person name="Cantor M.N."/>
            <person name="Hua S.X."/>
            <person name="Woyke T."/>
        </authorList>
    </citation>
    <scope>NUCLEOTIDE SEQUENCE [LARGE SCALE GENOMIC DNA]</scope>
    <source>
        <strain evidence="5">DSM 19437</strain>
    </source>
</reference>
<gene>
    <name evidence="4" type="ORF">NIASO_01310</name>
</gene>
<name>W0EXD2_9BACT</name>
<feature type="domain" description="HIRAN" evidence="3">
    <location>
        <begin position="30"/>
        <end position="129"/>
    </location>
</feature>
<keyword evidence="5" id="KW-1185">Reference proteome</keyword>
<accession>W0EXD2</accession>
<organism evidence="4 5">
    <name type="scientific">Niabella soli DSM 19437</name>
    <dbReference type="NCBI Taxonomy" id="929713"/>
    <lineage>
        <taxon>Bacteria</taxon>
        <taxon>Pseudomonadati</taxon>
        <taxon>Bacteroidota</taxon>
        <taxon>Chitinophagia</taxon>
        <taxon>Chitinophagales</taxon>
        <taxon>Chitinophagaceae</taxon>
        <taxon>Niabella</taxon>
    </lineage>
</organism>
<dbReference type="SMART" id="SM00910">
    <property type="entry name" value="HIRAN"/>
    <property type="match status" value="1"/>
</dbReference>
<keyword evidence="1" id="KW-0479">Metal-binding</keyword>
<dbReference type="KEGG" id="nso:NIASO_01310"/>
<protein>
    <submittedName>
        <fullName evidence="4">HIRAN protein</fullName>
    </submittedName>
</protein>
<dbReference type="Proteomes" id="UP000003586">
    <property type="component" value="Chromosome"/>
</dbReference>
<keyword evidence="2" id="KW-0378">Hydrolase</keyword>
<dbReference type="RefSeq" id="WP_008582092.1">
    <property type="nucleotide sequence ID" value="NZ_CP007035.1"/>
</dbReference>
<sequence>MKRSDFIRGVVGFLGISVLPPGVVKQYHRIYLLQTFVRGFRFYKGVELLDQMNEGDLLELVREPDNQHDERAIALHFNKHKIGYVPREDNDILSKLMDAEIIPLQAEVTHLNKEARAWENVYIAVYVLKETEGSLPGSAMYLTQLETPYYRSLKLSADKVANVYFREDEDVMDADAFYDAMVTNSKDDSVYTILHDDFESGQNLQEIISQGRILVNINRLPEDLKRDAVIRALKDGVIALDDVFDDGGYLVANINRVAGLSGRIERVVGAFDKSGRLFYEVLFV</sequence>
<dbReference type="eggNOG" id="ENOG5030VW6">
    <property type="taxonomic scope" value="Bacteria"/>
</dbReference>
<dbReference type="SMR" id="W0EXD2"/>
<dbReference type="OrthoDB" id="9812156at2"/>
<proteinExistence type="predicted"/>
<dbReference type="InterPro" id="IPR014905">
    <property type="entry name" value="HIRAN"/>
</dbReference>
<dbReference type="Pfam" id="PF08797">
    <property type="entry name" value="HIRAN"/>
    <property type="match status" value="1"/>
</dbReference>
<dbReference type="GO" id="GO:0003676">
    <property type="term" value="F:nucleic acid binding"/>
    <property type="evidence" value="ECO:0007669"/>
    <property type="project" value="InterPro"/>
</dbReference>
<dbReference type="GO" id="GO:0016818">
    <property type="term" value="F:hydrolase activity, acting on acid anhydrides, in phosphorus-containing anhydrides"/>
    <property type="evidence" value="ECO:0007669"/>
    <property type="project" value="InterPro"/>
</dbReference>
<evidence type="ECO:0000259" key="3">
    <source>
        <dbReference type="SMART" id="SM00910"/>
    </source>
</evidence>
<dbReference type="GO" id="GO:0008270">
    <property type="term" value="F:zinc ion binding"/>
    <property type="evidence" value="ECO:0007669"/>
    <property type="project" value="InterPro"/>
</dbReference>
<dbReference type="STRING" id="929713.NIASO_01310"/>
<dbReference type="AlphaFoldDB" id="W0EXD2"/>
<evidence type="ECO:0000313" key="5">
    <source>
        <dbReference type="Proteomes" id="UP000003586"/>
    </source>
</evidence>
<evidence type="ECO:0000256" key="2">
    <source>
        <dbReference type="ARBA" id="ARBA00022801"/>
    </source>
</evidence>